<evidence type="ECO:0000313" key="1">
    <source>
        <dbReference type="EMBL" id="QQP10840.1"/>
    </source>
</evidence>
<name>A0ABX7AM21_9BACI</name>
<dbReference type="RefSeq" id="WP_053595697.1">
    <property type="nucleotide sequence ID" value="NZ_CP067341.1"/>
</dbReference>
<sequence>MGEIVFNDGKWGIVKFENGVRAFSYSGRTTRIHDNRFEIMKQSSIPKYIKEKMIEVLDSY</sequence>
<evidence type="ECO:0000313" key="2">
    <source>
        <dbReference type="Proteomes" id="UP000596049"/>
    </source>
</evidence>
<organism evidence="1 2">
    <name type="scientific">Lysinibacillus agricola</name>
    <dbReference type="NCBI Taxonomy" id="2590012"/>
    <lineage>
        <taxon>Bacteria</taxon>
        <taxon>Bacillati</taxon>
        <taxon>Bacillota</taxon>
        <taxon>Bacilli</taxon>
        <taxon>Bacillales</taxon>
        <taxon>Bacillaceae</taxon>
        <taxon>Lysinibacillus</taxon>
    </lineage>
</organism>
<reference evidence="1 2" key="1">
    <citation type="submission" date="2020-01" db="EMBL/GenBank/DDBJ databases">
        <authorList>
            <person name="Liu G."/>
            <person name="Liu B."/>
        </authorList>
    </citation>
    <scope>NUCLEOTIDE SEQUENCE [LARGE SCALE GENOMIC DNA]</scope>
    <source>
        <strain evidence="1 2">FJAT-51161</strain>
    </source>
</reference>
<protein>
    <submittedName>
        <fullName evidence="1">Uncharacterized protein</fullName>
    </submittedName>
</protein>
<dbReference type="EMBL" id="CP067341">
    <property type="protein sequence ID" value="QQP10840.1"/>
    <property type="molecule type" value="Genomic_DNA"/>
</dbReference>
<gene>
    <name evidence="1" type="ORF">FJQ98_16470</name>
</gene>
<dbReference type="Proteomes" id="UP000596049">
    <property type="component" value="Chromosome"/>
</dbReference>
<accession>A0ABX7AM21</accession>
<proteinExistence type="predicted"/>
<keyword evidence="2" id="KW-1185">Reference proteome</keyword>